<dbReference type="Proteomes" id="UP000216057">
    <property type="component" value="Unassembled WGS sequence"/>
</dbReference>
<dbReference type="EMBL" id="CP062938">
    <property type="protein sequence ID" value="QOL32736.1"/>
    <property type="molecule type" value="Genomic_DNA"/>
</dbReference>
<feature type="transmembrane region" description="Helical" evidence="2">
    <location>
        <begin position="139"/>
        <end position="157"/>
    </location>
</feature>
<reference evidence="4 6" key="1">
    <citation type="journal article" date="2017" name="BMC Genomics">
        <title>Comparative genomic and phylogenomic analyses of the Bifidobacteriaceae family.</title>
        <authorList>
            <person name="Lugli G.A."/>
            <person name="Milani C."/>
            <person name="Turroni F."/>
            <person name="Duranti S."/>
            <person name="Mancabelli L."/>
            <person name="Mangifesta M."/>
            <person name="Ferrario C."/>
            <person name="Modesto M."/>
            <person name="Mattarelli P."/>
            <person name="Jiri K."/>
            <person name="van Sinderen D."/>
            <person name="Ventura M."/>
        </authorList>
    </citation>
    <scope>NUCLEOTIDE SEQUENCE [LARGE SCALE GENOMIC DNA]</scope>
    <source>
        <strain evidence="4 6">DSM 100216</strain>
    </source>
</reference>
<feature type="compositionally biased region" description="Polar residues" evidence="1">
    <location>
        <begin position="516"/>
        <end position="532"/>
    </location>
</feature>
<dbReference type="Proteomes" id="UP000593943">
    <property type="component" value="Chromosome"/>
</dbReference>
<gene>
    <name evidence="5" type="ORF">BE0216_10035</name>
    <name evidence="4" type="ORF">BEUL_0925</name>
</gene>
<dbReference type="OrthoDB" id="3651060at2"/>
<dbReference type="PANTHER" id="PTHR42736">
    <property type="entry name" value="PROTEIN-GLUTAMINE GAMMA-GLUTAMYLTRANSFERASE"/>
    <property type="match status" value="1"/>
</dbReference>
<feature type="region of interest" description="Disordered" evidence="1">
    <location>
        <begin position="567"/>
        <end position="608"/>
    </location>
</feature>
<accession>A0A261GBR9</accession>
<evidence type="ECO:0000313" key="6">
    <source>
        <dbReference type="Proteomes" id="UP000216057"/>
    </source>
</evidence>
<feature type="transmembrane region" description="Helical" evidence="2">
    <location>
        <begin position="218"/>
        <end position="237"/>
    </location>
</feature>
<keyword evidence="7" id="KW-1185">Reference proteome</keyword>
<dbReference type="InterPro" id="IPR002931">
    <property type="entry name" value="Transglutaminase-like"/>
</dbReference>
<organism evidence="4 6">
    <name type="scientific">Bifidobacterium eulemuris</name>
    <dbReference type="NCBI Taxonomy" id="1765219"/>
    <lineage>
        <taxon>Bacteria</taxon>
        <taxon>Bacillati</taxon>
        <taxon>Actinomycetota</taxon>
        <taxon>Actinomycetes</taxon>
        <taxon>Bifidobacteriales</taxon>
        <taxon>Bifidobacteriaceae</taxon>
        <taxon>Bifidobacterium</taxon>
    </lineage>
</organism>
<dbReference type="KEGG" id="beu:BE0216_10035"/>
<feature type="region of interest" description="Disordered" evidence="1">
    <location>
        <begin position="780"/>
        <end position="827"/>
    </location>
</feature>
<feature type="transmembrane region" description="Helical" evidence="2">
    <location>
        <begin position="79"/>
        <end position="100"/>
    </location>
</feature>
<feature type="transmembrane region" description="Helical" evidence="2">
    <location>
        <begin position="47"/>
        <end position="67"/>
    </location>
</feature>
<dbReference type="Pfam" id="PF01841">
    <property type="entry name" value="Transglut_core"/>
    <property type="match status" value="1"/>
</dbReference>
<dbReference type="SUPFAM" id="SSF54001">
    <property type="entry name" value="Cysteine proteinases"/>
    <property type="match status" value="1"/>
</dbReference>
<evidence type="ECO:0000256" key="2">
    <source>
        <dbReference type="SAM" id="Phobius"/>
    </source>
</evidence>
<dbReference type="EMBL" id="MWWZ01000005">
    <property type="protein sequence ID" value="OZG68615.1"/>
    <property type="molecule type" value="Genomic_DNA"/>
</dbReference>
<keyword evidence="2" id="KW-0812">Transmembrane</keyword>
<evidence type="ECO:0000256" key="1">
    <source>
        <dbReference type="SAM" id="MobiDB-lite"/>
    </source>
</evidence>
<feature type="compositionally biased region" description="Basic residues" evidence="1">
    <location>
        <begin position="816"/>
        <end position="827"/>
    </location>
</feature>
<dbReference type="AlphaFoldDB" id="A0A261GBR9"/>
<evidence type="ECO:0000259" key="3">
    <source>
        <dbReference type="Pfam" id="PF01841"/>
    </source>
</evidence>
<name>A0A261GBR9_9BIFI</name>
<feature type="transmembrane region" description="Helical" evidence="2">
    <location>
        <begin position="188"/>
        <end position="206"/>
    </location>
</feature>
<dbReference type="RefSeq" id="WP_158217191.1">
    <property type="nucleotide sequence ID" value="NZ_CP062938.1"/>
</dbReference>
<evidence type="ECO:0000313" key="4">
    <source>
        <dbReference type="EMBL" id="OZG68615.1"/>
    </source>
</evidence>
<dbReference type="PANTHER" id="PTHR42736:SF1">
    <property type="entry name" value="PROTEIN-GLUTAMINE GAMMA-GLUTAMYLTRANSFERASE"/>
    <property type="match status" value="1"/>
</dbReference>
<feature type="region of interest" description="Disordered" evidence="1">
    <location>
        <begin position="516"/>
        <end position="541"/>
    </location>
</feature>
<feature type="transmembrane region" description="Helical" evidence="2">
    <location>
        <begin position="21"/>
        <end position="41"/>
    </location>
</feature>
<sequence length="827" mass="89483">MTVQAKVIHGESTHGPPPRRYRLVGVICAATAILLAMANLIDVYGDSLRWALTAVPAVASGAAIAWSGTWPAWRLWRQLASLAAVQFVLGPLIAVDRAAVSQPPPIWRTLVQGWEATFGAFKHLIAVEPPIGTAHGSLMAIWTIGVWFALLAGVFAVCEHAWLTVMSVLPIGAAMALCAWLGTDSGWHRAGVGVLVGSVLIVWLSWRWGSFAWKRWRTVAAMLAVAVAVAGFASFTLPQHRRVLRNIYDPPFVPVAYASPLSGFRSYIKDHRDETLLTVEGLPEGTPVRLAVMDHFDGTVWNLAGTGQSVDSAPSSGSSQYRRVGARIHNETQGESFTATFTVASGLTDIWLPLAGAATSVDFADDEDARAFFYNTDTDSGILSHATTEGMAYTETGVIAAVPNNDAIDQATAAHTDQPQALDIPEVASEFASVVAGGRASDGEAARAMATLLRTSGWFSHGLEGDYPSLAGHGNYRITSLLSGDAMVGDDEQYASAMALMARTLGLSSRVALGFRSNSDSAPSNPSVPRNASDSSDSSSSVVSFTGGDITAWTEINLSGLGWVAFHPTPDETKTPNDDQSLTPPDPQTLVRQPPVPLTDPLRETPRIQPHSAITGTDAERNENNPFRARFVRLVTGIALYGAPLWIAVILIGGILALNAVRRMLSRIRGTPRQRILAGWNTLCDLAESGGIPLSGSRRQQASDITNRMLLDDHTALTVRSLGYAADFAAFSGQAIHTKQARRYWRHVNRLRTAMLRALPRTRRWRARLALRGTRSRRRSSVHDSLRIRAGPRHPWGCRGPATSVSGASLTERRPDRRRGRPDRRRR</sequence>
<dbReference type="InterPro" id="IPR052901">
    <property type="entry name" value="Bact_TGase-like"/>
</dbReference>
<evidence type="ECO:0000313" key="5">
    <source>
        <dbReference type="EMBL" id="QOL32736.1"/>
    </source>
</evidence>
<dbReference type="InterPro" id="IPR038765">
    <property type="entry name" value="Papain-like_cys_pep_sf"/>
</dbReference>
<keyword evidence="2" id="KW-1133">Transmembrane helix</keyword>
<protein>
    <submittedName>
        <fullName evidence="4 5">Transglutaminase</fullName>
    </submittedName>
</protein>
<proteinExistence type="predicted"/>
<feature type="transmembrane region" description="Helical" evidence="2">
    <location>
        <begin position="162"/>
        <end position="182"/>
    </location>
</feature>
<keyword evidence="2" id="KW-0472">Membrane</keyword>
<feature type="domain" description="Transglutaminase-like" evidence="3">
    <location>
        <begin position="433"/>
        <end position="568"/>
    </location>
</feature>
<evidence type="ECO:0000313" key="7">
    <source>
        <dbReference type="Proteomes" id="UP000593943"/>
    </source>
</evidence>
<feature type="transmembrane region" description="Helical" evidence="2">
    <location>
        <begin position="638"/>
        <end position="661"/>
    </location>
</feature>
<reference evidence="5 7" key="2">
    <citation type="submission" date="2020-10" db="EMBL/GenBank/DDBJ databases">
        <title>Genome sequencing of Bifidobacterium eulemuris_DSMZ_100216.</title>
        <authorList>
            <person name="Kim J."/>
        </authorList>
    </citation>
    <scope>NUCLEOTIDE SEQUENCE [LARGE SCALE GENOMIC DNA]</scope>
    <source>
        <strain evidence="5 7">DSM 100216</strain>
    </source>
</reference>